<evidence type="ECO:0000256" key="3">
    <source>
        <dbReference type="ARBA" id="ARBA00023163"/>
    </source>
</evidence>
<dbReference type="InterPro" id="IPR009057">
    <property type="entry name" value="Homeodomain-like_sf"/>
</dbReference>
<dbReference type="PRINTS" id="PR00032">
    <property type="entry name" value="HTHARAC"/>
</dbReference>
<organism evidence="5 6">
    <name type="scientific">Cupriavidus malaysiensis</name>
    <dbReference type="NCBI Taxonomy" id="367825"/>
    <lineage>
        <taxon>Bacteria</taxon>
        <taxon>Pseudomonadati</taxon>
        <taxon>Pseudomonadota</taxon>
        <taxon>Betaproteobacteria</taxon>
        <taxon>Burkholderiales</taxon>
        <taxon>Burkholderiaceae</taxon>
        <taxon>Cupriavidus</taxon>
    </lineage>
</organism>
<dbReference type="Gene3D" id="1.10.10.60">
    <property type="entry name" value="Homeodomain-like"/>
    <property type="match status" value="2"/>
</dbReference>
<proteinExistence type="predicted"/>
<keyword evidence="1" id="KW-0805">Transcription regulation</keyword>
<dbReference type="EMBL" id="CP017754">
    <property type="protein sequence ID" value="AOZ06039.1"/>
    <property type="molecule type" value="Genomic_DNA"/>
</dbReference>
<dbReference type="InterPro" id="IPR018060">
    <property type="entry name" value="HTH_AraC"/>
</dbReference>
<dbReference type="PANTHER" id="PTHR46796:SF14">
    <property type="entry name" value="TRANSCRIPTIONAL REGULATORY PROTEIN"/>
    <property type="match status" value="1"/>
</dbReference>
<dbReference type="InterPro" id="IPR050204">
    <property type="entry name" value="AraC_XylS_family_regulators"/>
</dbReference>
<dbReference type="PROSITE" id="PS00041">
    <property type="entry name" value="HTH_ARAC_FAMILY_1"/>
    <property type="match status" value="1"/>
</dbReference>
<dbReference type="SMART" id="SM00342">
    <property type="entry name" value="HTH_ARAC"/>
    <property type="match status" value="1"/>
</dbReference>
<protein>
    <submittedName>
        <fullName evidence="5">AraC family transcriptional regulator</fullName>
    </submittedName>
</protein>
<gene>
    <name evidence="5" type="ORF">BKK80_09485</name>
</gene>
<dbReference type="InterPro" id="IPR018062">
    <property type="entry name" value="HTH_AraC-typ_CS"/>
</dbReference>
<evidence type="ECO:0000313" key="5">
    <source>
        <dbReference type="EMBL" id="AOZ06039.1"/>
    </source>
</evidence>
<dbReference type="RefSeq" id="WP_071012281.1">
    <property type="nucleotide sequence ID" value="NZ_CP017754.1"/>
</dbReference>
<evidence type="ECO:0000313" key="6">
    <source>
        <dbReference type="Proteomes" id="UP000177515"/>
    </source>
</evidence>
<evidence type="ECO:0000256" key="1">
    <source>
        <dbReference type="ARBA" id="ARBA00023015"/>
    </source>
</evidence>
<dbReference type="SUPFAM" id="SSF46689">
    <property type="entry name" value="Homeodomain-like"/>
    <property type="match status" value="2"/>
</dbReference>
<sequence length="308" mass="32930">MHIDTSPSPANSNGATSCPLDAFGCAGDKLADDQELVGSDVRFHRKRTAGEGASQVVMPAAPRGFLVGVSLREGHRRRIFDGRRGRTHEFAAGSVYVRSLGEDYKADFDNGFDFILIELPRPFIERTGTELGQASLHGLRAVAGEPDPVLAHLARALVPALQQPSHAQRLFIDQLGLAVGTHLLGRYGEAGAAAAAAARRLAPRCLAKAKEMLAANIAGDLSVADVADACGLSRSHFTRAFHASTGQTPHQWLMAQRLEHACALLRDSRLPLAQVAVACGFADQSHFTRVFSRTVGAAPGNWRRQVCA</sequence>
<dbReference type="Proteomes" id="UP000177515">
    <property type="component" value="Chromosome 1"/>
</dbReference>
<name>A0ABM6F421_9BURK</name>
<keyword evidence="3" id="KW-0804">Transcription</keyword>
<dbReference type="Pfam" id="PF12833">
    <property type="entry name" value="HTH_18"/>
    <property type="match status" value="1"/>
</dbReference>
<keyword evidence="2" id="KW-0238">DNA-binding</keyword>
<dbReference type="PROSITE" id="PS01124">
    <property type="entry name" value="HTH_ARAC_FAMILY_2"/>
    <property type="match status" value="1"/>
</dbReference>
<evidence type="ECO:0000256" key="2">
    <source>
        <dbReference type="ARBA" id="ARBA00023125"/>
    </source>
</evidence>
<dbReference type="PANTHER" id="PTHR46796">
    <property type="entry name" value="HTH-TYPE TRANSCRIPTIONAL ACTIVATOR RHAS-RELATED"/>
    <property type="match status" value="1"/>
</dbReference>
<reference evidence="5 6" key="1">
    <citation type="submission" date="2016-10" db="EMBL/GenBank/DDBJ databases">
        <title>Complete genome sequences of three Cupriavidus strains isolated from various Malaysian environments.</title>
        <authorList>
            <person name="Abdullah A.A.-A."/>
            <person name="Shafie N.A.H."/>
            <person name="Lau N.S."/>
        </authorList>
    </citation>
    <scope>NUCLEOTIDE SEQUENCE [LARGE SCALE GENOMIC DNA]</scope>
    <source>
        <strain evidence="5 6">USMAA1020</strain>
    </source>
</reference>
<keyword evidence="6" id="KW-1185">Reference proteome</keyword>
<feature type="domain" description="HTH araC/xylS-type" evidence="4">
    <location>
        <begin position="207"/>
        <end position="305"/>
    </location>
</feature>
<dbReference type="InterPro" id="IPR020449">
    <property type="entry name" value="Tscrpt_reg_AraC-type_HTH"/>
</dbReference>
<accession>A0ABM6F421</accession>
<evidence type="ECO:0000259" key="4">
    <source>
        <dbReference type="PROSITE" id="PS01124"/>
    </source>
</evidence>